<evidence type="ECO:0000256" key="5">
    <source>
        <dbReference type="ARBA" id="ARBA00022741"/>
    </source>
</evidence>
<keyword evidence="3" id="KW-0597">Phosphoprotein</keyword>
<protein>
    <recommendedName>
        <fullName evidence="2">histidine kinase</fullName>
        <ecNumber evidence="2">2.7.13.3</ecNumber>
    </recommendedName>
</protein>
<dbReference type="Gene3D" id="1.10.287.130">
    <property type="match status" value="1"/>
</dbReference>
<dbReference type="Pfam" id="PF00512">
    <property type="entry name" value="HisKA"/>
    <property type="match status" value="1"/>
</dbReference>
<dbReference type="Proteomes" id="UP001216674">
    <property type="component" value="Unassembled WGS sequence"/>
</dbReference>
<evidence type="ECO:0000313" key="13">
    <source>
        <dbReference type="Proteomes" id="UP001216674"/>
    </source>
</evidence>
<evidence type="ECO:0000259" key="9">
    <source>
        <dbReference type="PROSITE" id="PS50109"/>
    </source>
</evidence>
<dbReference type="PRINTS" id="PR00344">
    <property type="entry name" value="BCTRLSENSOR"/>
</dbReference>
<dbReference type="Gene3D" id="3.30.565.10">
    <property type="entry name" value="Histidine kinase-like ATPase, C-terminal domain"/>
    <property type="match status" value="1"/>
</dbReference>
<evidence type="ECO:0000256" key="1">
    <source>
        <dbReference type="ARBA" id="ARBA00000085"/>
    </source>
</evidence>
<dbReference type="Pfam" id="PF08448">
    <property type="entry name" value="PAS_4"/>
    <property type="match status" value="1"/>
</dbReference>
<dbReference type="SUPFAM" id="SSF55785">
    <property type="entry name" value="PYP-like sensor domain (PAS domain)"/>
    <property type="match status" value="2"/>
</dbReference>
<dbReference type="PROSITE" id="PS50109">
    <property type="entry name" value="HIS_KIN"/>
    <property type="match status" value="1"/>
</dbReference>
<dbReference type="InterPro" id="IPR036097">
    <property type="entry name" value="HisK_dim/P_sf"/>
</dbReference>
<evidence type="ECO:0000256" key="3">
    <source>
        <dbReference type="ARBA" id="ARBA00022553"/>
    </source>
</evidence>
<proteinExistence type="predicted"/>
<organism evidence="12 13">
    <name type="scientific">Cupriavidus basilensis</name>
    <dbReference type="NCBI Taxonomy" id="68895"/>
    <lineage>
        <taxon>Bacteria</taxon>
        <taxon>Pseudomonadati</taxon>
        <taxon>Pseudomonadota</taxon>
        <taxon>Betaproteobacteria</taxon>
        <taxon>Burkholderiales</taxon>
        <taxon>Burkholderiaceae</taxon>
        <taxon>Cupriavidus</taxon>
    </lineage>
</organism>
<dbReference type="SMART" id="SM00091">
    <property type="entry name" value="PAS"/>
    <property type="match status" value="2"/>
</dbReference>
<feature type="domain" description="PAS" evidence="10">
    <location>
        <begin position="151"/>
        <end position="214"/>
    </location>
</feature>
<evidence type="ECO:0000259" key="10">
    <source>
        <dbReference type="PROSITE" id="PS50112"/>
    </source>
</evidence>
<reference evidence="12 13" key="1">
    <citation type="submission" date="2023-03" db="EMBL/GenBank/DDBJ databases">
        <title>Draft assemblies of triclosan tolerant bacteria isolated from returned activated sludge.</title>
        <authorList>
            <person name="Van Hamelsveld S."/>
        </authorList>
    </citation>
    <scope>NUCLEOTIDE SEQUENCE [LARGE SCALE GENOMIC DNA]</scope>
    <source>
        <strain evidence="12 13">GW210010_S58</strain>
    </source>
</reference>
<dbReference type="PROSITE" id="PS50112">
    <property type="entry name" value="PAS"/>
    <property type="match status" value="2"/>
</dbReference>
<keyword evidence="6" id="KW-0418">Kinase</keyword>
<dbReference type="SMART" id="SM00086">
    <property type="entry name" value="PAC"/>
    <property type="match status" value="2"/>
</dbReference>
<dbReference type="CDD" id="cd00130">
    <property type="entry name" value="PAS"/>
    <property type="match status" value="2"/>
</dbReference>
<dbReference type="CDD" id="cd00082">
    <property type="entry name" value="HisKA"/>
    <property type="match status" value="1"/>
</dbReference>
<keyword evidence="7" id="KW-0067">ATP-binding</keyword>
<dbReference type="SMART" id="SM00388">
    <property type="entry name" value="HisKA"/>
    <property type="match status" value="1"/>
</dbReference>
<dbReference type="Gene3D" id="3.30.450.20">
    <property type="entry name" value="PAS domain"/>
    <property type="match status" value="2"/>
</dbReference>
<comment type="caution">
    <text evidence="12">The sequence shown here is derived from an EMBL/GenBank/DDBJ whole genome shotgun (WGS) entry which is preliminary data.</text>
</comment>
<dbReference type="InterPro" id="IPR005467">
    <property type="entry name" value="His_kinase_dom"/>
</dbReference>
<gene>
    <name evidence="12" type="ORF">P3W85_10225</name>
</gene>
<evidence type="ECO:0000256" key="8">
    <source>
        <dbReference type="ARBA" id="ARBA00023012"/>
    </source>
</evidence>
<keyword evidence="5" id="KW-0547">Nucleotide-binding</keyword>
<dbReference type="SUPFAM" id="SSF55874">
    <property type="entry name" value="ATPase domain of HSP90 chaperone/DNA topoisomerase II/histidine kinase"/>
    <property type="match status" value="1"/>
</dbReference>
<dbReference type="SUPFAM" id="SSF47384">
    <property type="entry name" value="Homodimeric domain of signal transducing histidine kinase"/>
    <property type="match status" value="1"/>
</dbReference>
<feature type="domain" description="Histidine kinase" evidence="9">
    <location>
        <begin position="294"/>
        <end position="510"/>
    </location>
</feature>
<keyword evidence="8" id="KW-0902">Two-component regulatory system</keyword>
<dbReference type="Pfam" id="PF02518">
    <property type="entry name" value="HATPase_c"/>
    <property type="match status" value="1"/>
</dbReference>
<evidence type="ECO:0000256" key="7">
    <source>
        <dbReference type="ARBA" id="ARBA00022840"/>
    </source>
</evidence>
<comment type="catalytic activity">
    <reaction evidence="1">
        <text>ATP + protein L-histidine = ADP + protein N-phospho-L-histidine.</text>
        <dbReference type="EC" id="2.7.13.3"/>
    </reaction>
</comment>
<dbReference type="SMART" id="SM00387">
    <property type="entry name" value="HATPase_c"/>
    <property type="match status" value="1"/>
</dbReference>
<dbReference type="RefSeq" id="WP_276264704.1">
    <property type="nucleotide sequence ID" value="NZ_JARJLM010000172.1"/>
</dbReference>
<dbReference type="PANTHER" id="PTHR43065">
    <property type="entry name" value="SENSOR HISTIDINE KINASE"/>
    <property type="match status" value="1"/>
</dbReference>
<dbReference type="EMBL" id="JARJLM010000172">
    <property type="protein sequence ID" value="MDF3833321.1"/>
    <property type="molecule type" value="Genomic_DNA"/>
</dbReference>
<keyword evidence="13" id="KW-1185">Reference proteome</keyword>
<evidence type="ECO:0000256" key="6">
    <source>
        <dbReference type="ARBA" id="ARBA00022777"/>
    </source>
</evidence>
<dbReference type="InterPro" id="IPR003661">
    <property type="entry name" value="HisK_dim/P_dom"/>
</dbReference>
<dbReference type="InterPro" id="IPR000700">
    <property type="entry name" value="PAS-assoc_C"/>
</dbReference>
<dbReference type="InterPro" id="IPR000014">
    <property type="entry name" value="PAS"/>
</dbReference>
<dbReference type="InterPro" id="IPR004358">
    <property type="entry name" value="Sig_transdc_His_kin-like_C"/>
</dbReference>
<dbReference type="InterPro" id="IPR036890">
    <property type="entry name" value="HATPase_C_sf"/>
</dbReference>
<dbReference type="PANTHER" id="PTHR43065:SF10">
    <property type="entry name" value="PEROXIDE STRESS-ACTIVATED HISTIDINE KINASE MAK3"/>
    <property type="match status" value="1"/>
</dbReference>
<evidence type="ECO:0000256" key="4">
    <source>
        <dbReference type="ARBA" id="ARBA00022679"/>
    </source>
</evidence>
<evidence type="ECO:0000259" key="11">
    <source>
        <dbReference type="PROSITE" id="PS50113"/>
    </source>
</evidence>
<name>A0ABT6ANL2_9BURK</name>
<evidence type="ECO:0000256" key="2">
    <source>
        <dbReference type="ARBA" id="ARBA00012438"/>
    </source>
</evidence>
<dbReference type="EC" id="2.7.13.3" evidence="2"/>
<feature type="domain" description="PAC" evidence="11">
    <location>
        <begin position="100"/>
        <end position="150"/>
    </location>
</feature>
<dbReference type="NCBIfam" id="TIGR00229">
    <property type="entry name" value="sensory_box"/>
    <property type="match status" value="2"/>
</dbReference>
<dbReference type="InterPro" id="IPR013656">
    <property type="entry name" value="PAS_4"/>
</dbReference>
<evidence type="ECO:0000313" key="12">
    <source>
        <dbReference type="EMBL" id="MDF3833321.1"/>
    </source>
</evidence>
<keyword evidence="4" id="KW-0808">Transferase</keyword>
<dbReference type="Pfam" id="PF13426">
    <property type="entry name" value="PAS_9"/>
    <property type="match status" value="1"/>
</dbReference>
<dbReference type="InterPro" id="IPR001610">
    <property type="entry name" value="PAC"/>
</dbReference>
<feature type="domain" description="PAS" evidence="10">
    <location>
        <begin position="23"/>
        <end position="97"/>
    </location>
</feature>
<dbReference type="InterPro" id="IPR003594">
    <property type="entry name" value="HATPase_dom"/>
</dbReference>
<dbReference type="PROSITE" id="PS50113">
    <property type="entry name" value="PAC"/>
    <property type="match status" value="1"/>
</dbReference>
<dbReference type="InterPro" id="IPR035965">
    <property type="entry name" value="PAS-like_dom_sf"/>
</dbReference>
<sequence>MTTLTHAFSFHDTPVSGAIDLHLPTNYQEVFEYANDIMVIHDKDTGEILQANRKACEMYGCSVEELRGMTIGELTRNLFPYNTSEGLRKIHEAARSRDGLLFEWVIRNRKGSETSVEVSLKTITLDGVVRVIAIARDITERKHAEKALRQKERYYRRLIERSSDGIAILSETGTIRFVGPSILPLLGVPSRFVIGRPVFDFLDEDNGQELRALLAALQPEADSTLTFRILHRNGNWRIFEASCRNLVADPAVCGILVNFRDVTQRTQDEEHFRARERQFGHIARLSTTGEMAAALAHELNQPFFAIVNFVAGCRRQIQSGRYSEESILAALRLAQNEAERAGKIVNTVRNFTCNGDYRRQTADLRNVVNNLADLIEVRAKHAHVAVAYDLDARPCWAECDDVLIQQVVVNLAVNGIESIEQAGSALKQLRISVHRMADERVKIMISDTGHGLPRISPDKMFGAFFSTKREGLGIGLSLCRSIVASHGGHLWMTETDAHETRFHVLLPRAAAQAA</sequence>
<accession>A0ABT6ANL2</accession>